<accession>A0ABS7QU46</accession>
<protein>
    <submittedName>
        <fullName evidence="2">DUF3099 domain-containing protein</fullName>
    </submittedName>
</protein>
<dbReference type="Proteomes" id="UP001198565">
    <property type="component" value="Unassembled WGS sequence"/>
</dbReference>
<evidence type="ECO:0000313" key="3">
    <source>
        <dbReference type="Proteomes" id="UP001198565"/>
    </source>
</evidence>
<comment type="caution">
    <text evidence="2">The sequence shown here is derived from an EMBL/GenBank/DDBJ whole genome shotgun (WGS) entry which is preliminary data.</text>
</comment>
<dbReference type="RefSeq" id="WP_222976851.1">
    <property type="nucleotide sequence ID" value="NZ_JAINVZ010000005.1"/>
</dbReference>
<keyword evidence="1" id="KW-0472">Membrane</keyword>
<feature type="transmembrane region" description="Helical" evidence="1">
    <location>
        <begin position="21"/>
        <end position="39"/>
    </location>
</feature>
<dbReference type="EMBL" id="JAINVZ010000005">
    <property type="protein sequence ID" value="MBY8885329.1"/>
    <property type="molecule type" value="Genomic_DNA"/>
</dbReference>
<keyword evidence="1" id="KW-1133">Transmembrane helix</keyword>
<keyword evidence="3" id="KW-1185">Reference proteome</keyword>
<evidence type="ECO:0000256" key="1">
    <source>
        <dbReference type="SAM" id="Phobius"/>
    </source>
</evidence>
<feature type="transmembrane region" description="Helical" evidence="1">
    <location>
        <begin position="45"/>
        <end position="63"/>
    </location>
</feature>
<organism evidence="2 3">
    <name type="scientific">Streptantibioticus parmotrematis</name>
    <dbReference type="NCBI Taxonomy" id="2873249"/>
    <lineage>
        <taxon>Bacteria</taxon>
        <taxon>Bacillati</taxon>
        <taxon>Actinomycetota</taxon>
        <taxon>Actinomycetes</taxon>
        <taxon>Kitasatosporales</taxon>
        <taxon>Streptomycetaceae</taxon>
        <taxon>Streptantibioticus</taxon>
    </lineage>
</organism>
<keyword evidence="1" id="KW-0812">Transmembrane</keyword>
<evidence type="ECO:0000313" key="2">
    <source>
        <dbReference type="EMBL" id="MBY8885329.1"/>
    </source>
</evidence>
<sequence>MTRHANPHDAGRTRRQKKGRSMLFLMVAFLLLGVLLGAVTHLPLPVTAVTAVVILGWLAVYGVRHRRHADDRR</sequence>
<reference evidence="2 3" key="1">
    <citation type="submission" date="2021-08" db="EMBL/GenBank/DDBJ databases">
        <title>Streptomyces sp. PTM05 isolated from lichen.</title>
        <authorList>
            <person name="Somphong A."/>
            <person name="Phongsopitanun W."/>
            <person name="Tanasupawat S."/>
        </authorList>
    </citation>
    <scope>NUCLEOTIDE SEQUENCE [LARGE SCALE GENOMIC DNA]</scope>
    <source>
        <strain evidence="2 3">Ptm05</strain>
    </source>
</reference>
<proteinExistence type="predicted"/>
<gene>
    <name evidence="2" type="ORF">K7472_10775</name>
</gene>
<name>A0ABS7QU46_9ACTN</name>